<sequence>MTGIVENNVLVHGFGRHSNWQGRSGQTYDLLSENLEHFGMSDPHLFLLAKGSHVMWVGSAAELVADPMSRTRFRLALDCADRVFRVLSVGTAERLSIIWDLEGAEPLHAQAA</sequence>
<dbReference type="AlphaFoldDB" id="A0A0F5PVQ4"/>
<evidence type="ECO:0000313" key="1">
    <source>
        <dbReference type="EMBL" id="KKC32703.1"/>
    </source>
</evidence>
<dbReference type="RefSeq" id="WP_046171395.1">
    <property type="nucleotide sequence ID" value="NZ_FOMB01000006.1"/>
</dbReference>
<evidence type="ECO:0000313" key="2">
    <source>
        <dbReference type="EMBL" id="SFC52801.1"/>
    </source>
</evidence>
<accession>A0A0F5PVQ4</accession>
<organism evidence="2 4">
    <name type="scientific">Devosia psychrophila</name>
    <dbReference type="NCBI Taxonomy" id="728005"/>
    <lineage>
        <taxon>Bacteria</taxon>
        <taxon>Pseudomonadati</taxon>
        <taxon>Pseudomonadota</taxon>
        <taxon>Alphaproteobacteria</taxon>
        <taxon>Hyphomicrobiales</taxon>
        <taxon>Devosiaceae</taxon>
        <taxon>Devosia</taxon>
    </lineage>
</organism>
<protein>
    <submittedName>
        <fullName evidence="2">Uncharacterized protein</fullName>
    </submittedName>
</protein>
<evidence type="ECO:0000313" key="4">
    <source>
        <dbReference type="Proteomes" id="UP000182258"/>
    </source>
</evidence>
<keyword evidence="3" id="KW-1185">Reference proteome</keyword>
<dbReference type="EMBL" id="LAPV01000129">
    <property type="protein sequence ID" value="KKC32703.1"/>
    <property type="molecule type" value="Genomic_DNA"/>
</dbReference>
<reference evidence="2 4" key="2">
    <citation type="submission" date="2016-10" db="EMBL/GenBank/DDBJ databases">
        <authorList>
            <person name="de Groot N.N."/>
        </authorList>
    </citation>
    <scope>NUCLEOTIDE SEQUENCE [LARGE SCALE GENOMIC DNA]</scope>
    <source>
        <strain evidence="2 4">CGMCC 1.10210</strain>
    </source>
</reference>
<dbReference type="OrthoDB" id="7948219at2"/>
<dbReference type="Proteomes" id="UP000033519">
    <property type="component" value="Unassembled WGS sequence"/>
</dbReference>
<proteinExistence type="predicted"/>
<reference evidence="1 3" key="1">
    <citation type="submission" date="2015-03" db="EMBL/GenBank/DDBJ databases">
        <authorList>
            <person name="Lepp D."/>
            <person name="Hassan Y.I."/>
            <person name="Li X.-Z."/>
            <person name="Zhou T."/>
        </authorList>
    </citation>
    <scope>NUCLEOTIDE SEQUENCE [LARGE SCALE GENOMIC DNA]</scope>
    <source>
        <strain evidence="1 3">Cr7-05</strain>
    </source>
</reference>
<dbReference type="PATRIC" id="fig|728005.3.peg.731"/>
<evidence type="ECO:0000313" key="3">
    <source>
        <dbReference type="Proteomes" id="UP000033519"/>
    </source>
</evidence>
<gene>
    <name evidence="2" type="ORF">SAMN04488059_106123</name>
    <name evidence="1" type="ORF">WH91_12840</name>
</gene>
<name>A0A0F5PVQ4_9HYPH</name>
<dbReference type="EMBL" id="FOMB01000006">
    <property type="protein sequence ID" value="SFC52801.1"/>
    <property type="molecule type" value="Genomic_DNA"/>
</dbReference>
<dbReference type="Proteomes" id="UP000182258">
    <property type="component" value="Unassembled WGS sequence"/>
</dbReference>